<keyword evidence="3" id="KW-1185">Reference proteome</keyword>
<proteinExistence type="predicted"/>
<dbReference type="Pfam" id="PF08872">
    <property type="entry name" value="KGK"/>
    <property type="match status" value="1"/>
</dbReference>
<dbReference type="RefSeq" id="WP_207090710.1">
    <property type="nucleotide sequence ID" value="NZ_JAFLQW010000669.1"/>
</dbReference>
<dbReference type="InterPro" id="IPR014971">
    <property type="entry name" value="KGK"/>
</dbReference>
<dbReference type="Proteomes" id="UP000664844">
    <property type="component" value="Unassembled WGS sequence"/>
</dbReference>
<evidence type="ECO:0008006" key="4">
    <source>
        <dbReference type="Google" id="ProtNLM"/>
    </source>
</evidence>
<evidence type="ECO:0000256" key="1">
    <source>
        <dbReference type="SAM" id="MobiDB-lite"/>
    </source>
</evidence>
<gene>
    <name evidence="2" type="ORF">J0895_25075</name>
</gene>
<evidence type="ECO:0000313" key="2">
    <source>
        <dbReference type="EMBL" id="MBO0352296.1"/>
    </source>
</evidence>
<comment type="caution">
    <text evidence="2">The sequence shown here is derived from an EMBL/GenBank/DDBJ whole genome shotgun (WGS) entry which is preliminary data.</text>
</comment>
<organism evidence="2 3">
    <name type="scientific">Phormidium pseudopriestleyi FRX01</name>
    <dbReference type="NCBI Taxonomy" id="1759528"/>
    <lineage>
        <taxon>Bacteria</taxon>
        <taxon>Bacillati</taxon>
        <taxon>Cyanobacteriota</taxon>
        <taxon>Cyanophyceae</taxon>
        <taxon>Oscillatoriophycideae</taxon>
        <taxon>Oscillatoriales</taxon>
        <taxon>Oscillatoriaceae</taxon>
        <taxon>Phormidium</taxon>
    </lineage>
</organism>
<evidence type="ECO:0000313" key="3">
    <source>
        <dbReference type="Proteomes" id="UP000664844"/>
    </source>
</evidence>
<accession>A0ABS3FYU8</accession>
<dbReference type="EMBL" id="JAFLQW010000669">
    <property type="protein sequence ID" value="MBO0352296.1"/>
    <property type="molecule type" value="Genomic_DNA"/>
</dbReference>
<protein>
    <recommendedName>
        <fullName evidence="4">KGK family protein</fullName>
    </recommendedName>
</protein>
<sequence length="175" mass="20271">MTRESIIEYSNSRDLALPSHVILEALPPSAHRRYDNNKNLWGLPEMSNQFEPLEPDEVLVLKNDYCKILIGQPTVRTKELTERAIFLLRRNDSVIYKDGWDKNQARWVTEGVEAKTLRYGAKNWQAGKVRMRIIVEFCPDEPEVEEIAVPHEAESPSEPESPLDEIRRMIDEPNS</sequence>
<feature type="compositionally biased region" description="Basic and acidic residues" evidence="1">
    <location>
        <begin position="164"/>
        <end position="175"/>
    </location>
</feature>
<name>A0ABS3FYU8_9CYAN</name>
<reference evidence="2 3" key="1">
    <citation type="submission" date="2021-03" db="EMBL/GenBank/DDBJ databases">
        <title>Metabolic Capacity of the Antarctic Cyanobacterium Phormidium pseudopriestleyi that Sustains Oxygenic Photosynthesis in the Presence of Hydrogen Sulfide.</title>
        <authorList>
            <person name="Lumian J.E."/>
            <person name="Jungblut A.D."/>
            <person name="Dillon M.L."/>
            <person name="Hawes I."/>
            <person name="Doran P.T."/>
            <person name="Mackey T.J."/>
            <person name="Dick G.J."/>
            <person name="Grettenberger C.L."/>
            <person name="Sumner D.Y."/>
        </authorList>
    </citation>
    <scope>NUCLEOTIDE SEQUENCE [LARGE SCALE GENOMIC DNA]</scope>
    <source>
        <strain evidence="2 3">FRX01</strain>
    </source>
</reference>
<feature type="region of interest" description="Disordered" evidence="1">
    <location>
        <begin position="148"/>
        <end position="175"/>
    </location>
</feature>